<reference evidence="2 3" key="1">
    <citation type="submission" date="2017-01" db="EMBL/GenBank/DDBJ databases">
        <authorList>
            <person name="Mah S.A."/>
            <person name="Swanson W.J."/>
            <person name="Moy G.W."/>
            <person name="Vacquier V.D."/>
        </authorList>
    </citation>
    <scope>NUCLEOTIDE SEQUENCE [LARGE SCALE GENOMIC DNA]</scope>
    <source>
        <strain evidence="2 3">DSM 18014</strain>
    </source>
</reference>
<name>A0A1N7MU06_9FLAO</name>
<protein>
    <submittedName>
        <fullName evidence="2">Lysophospholipase L1</fullName>
    </submittedName>
</protein>
<dbReference type="PANTHER" id="PTHR30383">
    <property type="entry name" value="THIOESTERASE 1/PROTEASE 1/LYSOPHOSPHOLIPASE L1"/>
    <property type="match status" value="1"/>
</dbReference>
<dbReference type="PANTHER" id="PTHR30383:SF5">
    <property type="entry name" value="SGNH HYDROLASE-TYPE ESTERASE DOMAIN-CONTAINING PROTEIN"/>
    <property type="match status" value="1"/>
</dbReference>
<dbReference type="Proteomes" id="UP000185781">
    <property type="component" value="Unassembled WGS sequence"/>
</dbReference>
<organism evidence="2 3">
    <name type="scientific">Chryseobacterium gambrini</name>
    <dbReference type="NCBI Taxonomy" id="373672"/>
    <lineage>
        <taxon>Bacteria</taxon>
        <taxon>Pseudomonadati</taxon>
        <taxon>Bacteroidota</taxon>
        <taxon>Flavobacteriia</taxon>
        <taxon>Flavobacteriales</taxon>
        <taxon>Weeksellaceae</taxon>
        <taxon>Chryseobacterium group</taxon>
        <taxon>Chryseobacterium</taxon>
    </lineage>
</organism>
<dbReference type="Pfam" id="PF13472">
    <property type="entry name" value="Lipase_GDSL_2"/>
    <property type="match status" value="1"/>
</dbReference>
<gene>
    <name evidence="2" type="ORF">SAMN05421785_103496</name>
</gene>
<evidence type="ECO:0000313" key="3">
    <source>
        <dbReference type="Proteomes" id="UP000185781"/>
    </source>
</evidence>
<dbReference type="CDD" id="cd04501">
    <property type="entry name" value="SGNH_hydrolase_like_4"/>
    <property type="match status" value="1"/>
</dbReference>
<dbReference type="EMBL" id="FTOV01000003">
    <property type="protein sequence ID" value="SIS89615.1"/>
    <property type="molecule type" value="Genomic_DNA"/>
</dbReference>
<dbReference type="AlphaFoldDB" id="A0A1N7MU06"/>
<sequence>MTLWFKNESSKNVSFSEKIFAGSICFPLFHIFKSKISFMKFLSITAVMFSALFSAQDFANYTKYEKQNQEVVAKKTAPNSVFMGDSITEGWFSTDPSFFTKNNFVGRGISGQVTSQMLLRFREDVINLKPKRVIILAGTNDIAENQGPISLNKVFGNIVSMVELAKANNIKVVLCSVLPAYDFGWRKDMHPAEKVIALNTMIEAYAKKNNIPYVDYHSEMKDSRNGLDKIYTEDEIHPTAKGYEKMEAILMKKLGKN</sequence>
<proteinExistence type="predicted"/>
<dbReference type="GO" id="GO:0004622">
    <property type="term" value="F:phosphatidylcholine lysophospholipase activity"/>
    <property type="evidence" value="ECO:0007669"/>
    <property type="project" value="TreeGrafter"/>
</dbReference>
<feature type="domain" description="SGNH hydrolase-type esterase" evidence="1">
    <location>
        <begin position="82"/>
        <end position="244"/>
    </location>
</feature>
<dbReference type="SUPFAM" id="SSF52266">
    <property type="entry name" value="SGNH hydrolase"/>
    <property type="match status" value="1"/>
</dbReference>
<evidence type="ECO:0000313" key="2">
    <source>
        <dbReference type="EMBL" id="SIS89615.1"/>
    </source>
</evidence>
<evidence type="ECO:0000259" key="1">
    <source>
        <dbReference type="Pfam" id="PF13472"/>
    </source>
</evidence>
<dbReference type="InterPro" id="IPR013830">
    <property type="entry name" value="SGNH_hydro"/>
</dbReference>
<accession>A0A1N7MU06</accession>
<dbReference type="STRING" id="373672.SAMN05421785_103496"/>
<dbReference type="InterPro" id="IPR051532">
    <property type="entry name" value="Ester_Hydrolysis_Enzymes"/>
</dbReference>
<dbReference type="Gene3D" id="3.40.50.1110">
    <property type="entry name" value="SGNH hydrolase"/>
    <property type="match status" value="1"/>
</dbReference>
<dbReference type="InterPro" id="IPR036514">
    <property type="entry name" value="SGNH_hydro_sf"/>
</dbReference>